<organism evidence="2 3">
    <name type="scientific">Corynebacterium humireducens</name>
    <dbReference type="NCBI Taxonomy" id="1223514"/>
    <lineage>
        <taxon>Bacteria</taxon>
        <taxon>Bacillati</taxon>
        <taxon>Actinomycetota</taxon>
        <taxon>Actinomycetes</taxon>
        <taxon>Mycobacteriales</taxon>
        <taxon>Corynebacteriaceae</taxon>
        <taxon>Corynebacterium</taxon>
    </lineage>
</organism>
<evidence type="ECO:0000313" key="3">
    <source>
        <dbReference type="Proteomes" id="UP000557899"/>
    </source>
</evidence>
<feature type="signal peptide" evidence="1">
    <location>
        <begin position="1"/>
        <end position="24"/>
    </location>
</feature>
<accession>A0A7X6PLA4</accession>
<gene>
    <name evidence="2" type="ORF">GX859_02010</name>
</gene>
<feature type="chain" id="PRO_5039145043" description="Secreted protein" evidence="1">
    <location>
        <begin position="25"/>
        <end position="212"/>
    </location>
</feature>
<protein>
    <recommendedName>
        <fullName evidence="4">Secreted protein</fullName>
    </recommendedName>
</protein>
<evidence type="ECO:0000313" key="2">
    <source>
        <dbReference type="EMBL" id="NLA55065.1"/>
    </source>
</evidence>
<dbReference type="PROSITE" id="PS51257">
    <property type="entry name" value="PROKAR_LIPOPROTEIN"/>
    <property type="match status" value="1"/>
</dbReference>
<sequence length="212" mass="21723">MKPQGSRLLTILLAGLAGGATLVACGNGDDSTTTVAPPPDTTVTTVTDLTTEPPVTTTTTETTATTETTQADVSIPGGAFTGIIAGVPEIDPAPFASSEIFPSQPGLQFVGPDGTFCEMYGMAEDQVPAAQAMCTHDGEGDVNAVVLNQGQPAVEMNVNRIFIPHEKTRTLQPGQRISIGPVSCAVAEGETRVMCAVPPYSFAVSTNGVDLG</sequence>
<keyword evidence="1" id="KW-0732">Signal</keyword>
<evidence type="ECO:0000256" key="1">
    <source>
        <dbReference type="SAM" id="SignalP"/>
    </source>
</evidence>
<name>A0A7X6PLA4_9CORY</name>
<proteinExistence type="predicted"/>
<evidence type="ECO:0008006" key="4">
    <source>
        <dbReference type="Google" id="ProtNLM"/>
    </source>
</evidence>
<reference evidence="2 3" key="1">
    <citation type="journal article" date="2020" name="Biotechnol. Biofuels">
        <title>New insights from the biogas microbiome by comprehensive genome-resolved metagenomics of nearly 1600 species originating from multiple anaerobic digesters.</title>
        <authorList>
            <person name="Campanaro S."/>
            <person name="Treu L."/>
            <person name="Rodriguez-R L.M."/>
            <person name="Kovalovszki A."/>
            <person name="Ziels R.M."/>
            <person name="Maus I."/>
            <person name="Zhu X."/>
            <person name="Kougias P.G."/>
            <person name="Basile A."/>
            <person name="Luo G."/>
            <person name="Schluter A."/>
            <person name="Konstantinidis K.T."/>
            <person name="Angelidaki I."/>
        </authorList>
    </citation>
    <scope>NUCLEOTIDE SEQUENCE [LARGE SCALE GENOMIC DNA]</scope>
    <source>
        <strain evidence="2">AS15tlH2ME_198</strain>
    </source>
</reference>
<dbReference type="Proteomes" id="UP000557899">
    <property type="component" value="Unassembled WGS sequence"/>
</dbReference>
<comment type="caution">
    <text evidence="2">The sequence shown here is derived from an EMBL/GenBank/DDBJ whole genome shotgun (WGS) entry which is preliminary data.</text>
</comment>
<dbReference type="EMBL" id="JAAZHI010000047">
    <property type="protein sequence ID" value="NLA55065.1"/>
    <property type="molecule type" value="Genomic_DNA"/>
</dbReference>
<dbReference type="AlphaFoldDB" id="A0A7X6PLA4"/>